<dbReference type="AlphaFoldDB" id="A0A917AET1"/>
<protein>
    <recommendedName>
        <fullName evidence="6">TRAP-type C4-dicarboxylate transport system, substrate-binding protein</fullName>
    </recommendedName>
</protein>
<evidence type="ECO:0000256" key="1">
    <source>
        <dbReference type="ARBA" id="ARBA00004418"/>
    </source>
</evidence>
<reference evidence="4" key="1">
    <citation type="journal article" date="2014" name="Int. J. Syst. Evol. Microbiol.">
        <title>Complete genome sequence of Corynebacterium casei LMG S-19264T (=DSM 44701T), isolated from a smear-ripened cheese.</title>
        <authorList>
            <consortium name="US DOE Joint Genome Institute (JGI-PGF)"/>
            <person name="Walter F."/>
            <person name="Albersmeier A."/>
            <person name="Kalinowski J."/>
            <person name="Ruckert C."/>
        </authorList>
    </citation>
    <scope>NUCLEOTIDE SEQUENCE</scope>
    <source>
        <strain evidence="4">CGMCC 1.16012</strain>
    </source>
</reference>
<dbReference type="GO" id="GO:0042597">
    <property type="term" value="C:periplasmic space"/>
    <property type="evidence" value="ECO:0007669"/>
    <property type="project" value="UniProtKB-SubCell"/>
</dbReference>
<gene>
    <name evidence="4" type="ORF">GCM10011517_14190</name>
</gene>
<evidence type="ECO:0000256" key="2">
    <source>
        <dbReference type="ARBA" id="ARBA00022729"/>
    </source>
</evidence>
<keyword evidence="5" id="KW-1185">Reference proteome</keyword>
<sequence length="334" mass="37339">MKRTLVLAIAMVVAAFPALSVTWDVSLWGERRAFTEHVEKLAELVSDKTDGEFTLNINYGGLAKNVENLDGIAEGKFQMAQFCAGYHGDKTPTLTALELPFLGVSGIEQARFVSTQFYKHPVVQEDMARWNAFLLMPSPLPQYNLIGKGEPPRSIAEFRRMRVRATGSVGEAIRSIGAIPVAMPATQVQQALQFGEVDAVSFAPHAHMAFGTLDKARWWTTNLDPGTLDCPVIVNLDALHSLSEEHYNALFEAVPEAMDHYIENYKAKTTVKWQQELSDRGIDRVVFSDLGRERLKYMAAEPATVNWITQMNGLGWPGKELRDFIEFLVAQKTY</sequence>
<dbReference type="PANTHER" id="PTHR33376">
    <property type="match status" value="1"/>
</dbReference>
<dbReference type="RefSeq" id="WP_229666123.1">
    <property type="nucleotide sequence ID" value="NZ_BMKN01000001.1"/>
</dbReference>
<keyword evidence="3" id="KW-0574">Periplasm</keyword>
<evidence type="ECO:0000313" key="5">
    <source>
        <dbReference type="Proteomes" id="UP000606730"/>
    </source>
</evidence>
<evidence type="ECO:0000256" key="3">
    <source>
        <dbReference type="ARBA" id="ARBA00022764"/>
    </source>
</evidence>
<dbReference type="Gene3D" id="3.40.190.170">
    <property type="entry name" value="Bacterial extracellular solute-binding protein, family 7"/>
    <property type="match status" value="1"/>
</dbReference>
<comment type="subcellular location">
    <subcellularLocation>
        <location evidence="1">Periplasm</location>
    </subcellularLocation>
</comment>
<accession>A0A917AET1</accession>
<dbReference type="InterPro" id="IPR018389">
    <property type="entry name" value="DctP_fam"/>
</dbReference>
<evidence type="ECO:0000313" key="4">
    <source>
        <dbReference type="EMBL" id="GGE47547.1"/>
    </source>
</evidence>
<dbReference type="PANTHER" id="PTHR33376:SF5">
    <property type="entry name" value="EXTRACYTOPLASMIC SOLUTE RECEPTOR PROTEIN"/>
    <property type="match status" value="1"/>
</dbReference>
<proteinExistence type="predicted"/>
<dbReference type="EMBL" id="BMKN01000001">
    <property type="protein sequence ID" value="GGE47547.1"/>
    <property type="molecule type" value="Genomic_DNA"/>
</dbReference>
<keyword evidence="2" id="KW-0732">Signal</keyword>
<dbReference type="NCBIfam" id="NF037995">
    <property type="entry name" value="TRAP_S1"/>
    <property type="match status" value="1"/>
</dbReference>
<dbReference type="GO" id="GO:0055085">
    <property type="term" value="P:transmembrane transport"/>
    <property type="evidence" value="ECO:0007669"/>
    <property type="project" value="InterPro"/>
</dbReference>
<dbReference type="Pfam" id="PF03480">
    <property type="entry name" value="DctP"/>
    <property type="match status" value="1"/>
</dbReference>
<organism evidence="4 5">
    <name type="scientific">Actibacterium pelagium</name>
    <dbReference type="NCBI Taxonomy" id="2029103"/>
    <lineage>
        <taxon>Bacteria</taxon>
        <taxon>Pseudomonadati</taxon>
        <taxon>Pseudomonadota</taxon>
        <taxon>Alphaproteobacteria</taxon>
        <taxon>Rhodobacterales</taxon>
        <taxon>Roseobacteraceae</taxon>
        <taxon>Actibacterium</taxon>
    </lineage>
</organism>
<name>A0A917AET1_9RHOB</name>
<evidence type="ECO:0008006" key="6">
    <source>
        <dbReference type="Google" id="ProtNLM"/>
    </source>
</evidence>
<dbReference type="Proteomes" id="UP000606730">
    <property type="component" value="Unassembled WGS sequence"/>
</dbReference>
<comment type="caution">
    <text evidence="4">The sequence shown here is derived from an EMBL/GenBank/DDBJ whole genome shotgun (WGS) entry which is preliminary data.</text>
</comment>
<reference evidence="4" key="2">
    <citation type="submission" date="2020-09" db="EMBL/GenBank/DDBJ databases">
        <authorList>
            <person name="Sun Q."/>
            <person name="Zhou Y."/>
        </authorList>
    </citation>
    <scope>NUCLEOTIDE SEQUENCE</scope>
    <source>
        <strain evidence="4">CGMCC 1.16012</strain>
    </source>
</reference>
<dbReference type="InterPro" id="IPR038404">
    <property type="entry name" value="TRAP_DctP_sf"/>
</dbReference>